<dbReference type="GO" id="GO:0004818">
    <property type="term" value="F:glutamate-tRNA ligase activity"/>
    <property type="evidence" value="ECO:0007669"/>
    <property type="project" value="TreeGrafter"/>
</dbReference>
<dbReference type="Gene3D" id="3.40.50.620">
    <property type="entry name" value="HUPs"/>
    <property type="match status" value="1"/>
</dbReference>
<keyword evidence="1 7" id="KW-0436">Ligase</keyword>
<organism evidence="10 11">
    <name type="scientific">Glacieibacterium frigidum</name>
    <dbReference type="NCBI Taxonomy" id="2593303"/>
    <lineage>
        <taxon>Bacteria</taxon>
        <taxon>Pseudomonadati</taxon>
        <taxon>Pseudomonadota</taxon>
        <taxon>Alphaproteobacteria</taxon>
        <taxon>Sphingomonadales</taxon>
        <taxon>Sphingosinicellaceae</taxon>
        <taxon>Glacieibacterium</taxon>
    </lineage>
</organism>
<keyword evidence="3 7" id="KW-0547">Nucleotide-binding</keyword>
<evidence type="ECO:0000256" key="2">
    <source>
        <dbReference type="ARBA" id="ARBA00022723"/>
    </source>
</evidence>
<comment type="caution">
    <text evidence="10">The sequence shown here is derived from an EMBL/GenBank/DDBJ whole genome shotgun (WGS) entry which is preliminary data.</text>
</comment>
<dbReference type="AlphaFoldDB" id="A0A552U900"/>
<feature type="domain" description="Glutamyl/glutaminyl-tRNA synthetase class Ib catalytic" evidence="9">
    <location>
        <begin position="5"/>
        <end position="255"/>
    </location>
</feature>
<evidence type="ECO:0000256" key="6">
    <source>
        <dbReference type="ARBA" id="ARBA00023146"/>
    </source>
</evidence>
<dbReference type="NCBIfam" id="NF004315">
    <property type="entry name" value="PRK05710.1-4"/>
    <property type="match status" value="1"/>
</dbReference>
<dbReference type="PRINTS" id="PR00987">
    <property type="entry name" value="TRNASYNTHGLU"/>
</dbReference>
<evidence type="ECO:0000256" key="5">
    <source>
        <dbReference type="ARBA" id="ARBA00022840"/>
    </source>
</evidence>
<accession>A0A552U900</accession>
<dbReference type="Proteomes" id="UP000317894">
    <property type="component" value="Unassembled WGS sequence"/>
</dbReference>
<keyword evidence="2" id="KW-0479">Metal-binding</keyword>
<keyword evidence="7" id="KW-0648">Protein biosynthesis</keyword>
<evidence type="ECO:0000256" key="1">
    <source>
        <dbReference type="ARBA" id="ARBA00022598"/>
    </source>
</evidence>
<feature type="region of interest" description="Disordered" evidence="8">
    <location>
        <begin position="269"/>
        <end position="292"/>
    </location>
</feature>
<keyword evidence="6 7" id="KW-0030">Aminoacyl-tRNA synthetase</keyword>
<evidence type="ECO:0000256" key="8">
    <source>
        <dbReference type="SAM" id="MobiDB-lite"/>
    </source>
</evidence>
<dbReference type="GO" id="GO:0005524">
    <property type="term" value="F:ATP binding"/>
    <property type="evidence" value="ECO:0007669"/>
    <property type="project" value="UniProtKB-KW"/>
</dbReference>
<dbReference type="EC" id="6.1.1.-" evidence="10"/>
<evidence type="ECO:0000256" key="3">
    <source>
        <dbReference type="ARBA" id="ARBA00022741"/>
    </source>
</evidence>
<gene>
    <name evidence="10" type="ORF">FMM06_13535</name>
</gene>
<evidence type="ECO:0000256" key="7">
    <source>
        <dbReference type="RuleBase" id="RU363037"/>
    </source>
</evidence>
<dbReference type="SUPFAM" id="SSF52374">
    <property type="entry name" value="Nucleotidylyl transferase"/>
    <property type="match status" value="1"/>
</dbReference>
<proteinExistence type="inferred from homology"/>
<reference evidence="10 11" key="1">
    <citation type="submission" date="2019-07" db="EMBL/GenBank/DDBJ databases">
        <title>Novel species isolated from glacier.</title>
        <authorList>
            <person name="Liu Q."/>
            <person name="Xin Y.-H."/>
        </authorList>
    </citation>
    <scope>NUCLEOTIDE SEQUENCE [LARGE SCALE GENOMIC DNA]</scope>
    <source>
        <strain evidence="10 11">LB1R16</strain>
    </source>
</reference>
<dbReference type="PANTHER" id="PTHR43311:SF1">
    <property type="entry name" value="GLUTAMYL-Q TRNA(ASP) SYNTHETASE"/>
    <property type="match status" value="1"/>
</dbReference>
<dbReference type="PROSITE" id="PS00178">
    <property type="entry name" value="AA_TRNA_LIGASE_I"/>
    <property type="match status" value="1"/>
</dbReference>
<dbReference type="InterPro" id="IPR014729">
    <property type="entry name" value="Rossmann-like_a/b/a_fold"/>
</dbReference>
<dbReference type="Pfam" id="PF00749">
    <property type="entry name" value="tRNA-synt_1c"/>
    <property type="match status" value="1"/>
</dbReference>
<name>A0A552U900_9SPHN</name>
<evidence type="ECO:0000313" key="11">
    <source>
        <dbReference type="Proteomes" id="UP000317894"/>
    </source>
</evidence>
<keyword evidence="4" id="KW-0862">Zinc</keyword>
<dbReference type="InterPro" id="IPR049940">
    <property type="entry name" value="GluQ/Sye"/>
</dbReference>
<dbReference type="InterPro" id="IPR020058">
    <property type="entry name" value="Glu/Gln-tRNA-synth_Ib_cat-dom"/>
</dbReference>
<dbReference type="OrthoDB" id="9807503at2"/>
<sequence>MDGFVTRFAPSPSGRLHLGHAFSALTGWKLARARGGQYRLRIEDIDRTRCRPEHEAGEIEDLRWLGIDWDGPVLRQSERLPVYAAALDRLRAMGLEYPCFCTRSDIAAAARAPHGSEGIIYPGTCRHLSAGERAERMASEAFAWRLDVAAALAVTGPLTWRDHEAGLIAADPLKGGDIVVGRKELGVSYHIAVVIDDAAQGVTDVVRGRDLFEATHVQRLLQALLGLPEPVYRHHVLILGPDGRRLAKRDGAASLASLRAGGATPADIRELLPPLPDPVRERGRNYNSGAIP</sequence>
<dbReference type="RefSeq" id="WP_144237910.1">
    <property type="nucleotide sequence ID" value="NZ_VJWA01000002.1"/>
</dbReference>
<comment type="similarity">
    <text evidence="7">Belongs to the class-I aminoacyl-tRNA synthetase family.</text>
</comment>
<protein>
    <submittedName>
        <fullName evidence="10">tRNA glutamyl-Q(34) synthetase GluQRS</fullName>
        <ecNumber evidence="10">6.1.1.-</ecNumber>
    </submittedName>
</protein>
<dbReference type="EMBL" id="VJWA01000002">
    <property type="protein sequence ID" value="TRW14704.1"/>
    <property type="molecule type" value="Genomic_DNA"/>
</dbReference>
<dbReference type="GO" id="GO:0006424">
    <property type="term" value="P:glutamyl-tRNA aminoacylation"/>
    <property type="evidence" value="ECO:0007669"/>
    <property type="project" value="TreeGrafter"/>
</dbReference>
<evidence type="ECO:0000313" key="10">
    <source>
        <dbReference type="EMBL" id="TRW14704.1"/>
    </source>
</evidence>
<dbReference type="InterPro" id="IPR001412">
    <property type="entry name" value="aa-tRNA-synth_I_CS"/>
</dbReference>
<dbReference type="PANTHER" id="PTHR43311">
    <property type="entry name" value="GLUTAMATE--TRNA LIGASE"/>
    <property type="match status" value="1"/>
</dbReference>
<dbReference type="GO" id="GO:0005829">
    <property type="term" value="C:cytosol"/>
    <property type="evidence" value="ECO:0007669"/>
    <property type="project" value="TreeGrafter"/>
</dbReference>
<evidence type="ECO:0000256" key="4">
    <source>
        <dbReference type="ARBA" id="ARBA00022833"/>
    </source>
</evidence>
<dbReference type="InterPro" id="IPR000924">
    <property type="entry name" value="Glu/Gln-tRNA-synth"/>
</dbReference>
<evidence type="ECO:0000259" key="9">
    <source>
        <dbReference type="Pfam" id="PF00749"/>
    </source>
</evidence>
<keyword evidence="11" id="KW-1185">Reference proteome</keyword>
<keyword evidence="5 7" id="KW-0067">ATP-binding</keyword>